<gene>
    <name evidence="3" type="ORF">TrCOL_g2353</name>
</gene>
<feature type="coiled-coil region" evidence="1">
    <location>
        <begin position="98"/>
        <end position="132"/>
    </location>
</feature>
<comment type="caution">
    <text evidence="3">The sequence shown here is derived from an EMBL/GenBank/DDBJ whole genome shotgun (WGS) entry which is preliminary data.</text>
</comment>
<proteinExistence type="predicted"/>
<evidence type="ECO:0000313" key="3">
    <source>
        <dbReference type="EMBL" id="GMI44555.1"/>
    </source>
</evidence>
<dbReference type="GO" id="GO:0097542">
    <property type="term" value="C:ciliary tip"/>
    <property type="evidence" value="ECO:0007669"/>
    <property type="project" value="TreeGrafter"/>
</dbReference>
<accession>A0A9W7GGF2</accession>
<feature type="compositionally biased region" description="Basic and acidic residues" evidence="2">
    <location>
        <begin position="526"/>
        <end position="536"/>
    </location>
</feature>
<feature type="compositionally biased region" description="Polar residues" evidence="2">
    <location>
        <begin position="506"/>
        <end position="516"/>
    </location>
</feature>
<evidence type="ECO:0000256" key="1">
    <source>
        <dbReference type="SAM" id="Coils"/>
    </source>
</evidence>
<feature type="coiled-coil region" evidence="1">
    <location>
        <begin position="325"/>
        <end position="373"/>
    </location>
</feature>
<protein>
    <submittedName>
        <fullName evidence="3">Uncharacterized protein</fullName>
    </submittedName>
</protein>
<feature type="compositionally biased region" description="Basic residues" evidence="2">
    <location>
        <begin position="15"/>
        <end position="24"/>
    </location>
</feature>
<keyword evidence="4" id="KW-1185">Reference proteome</keyword>
<keyword evidence="1" id="KW-0175">Coiled coil</keyword>
<sequence>MEVSKSMGALDMKKSGKNRMHSGKKLAPLSQEPVKRFTKKELVEACRKNGPGTDQAALLLRRKMRLNNVTPGVRSEDPDVGSQVVVMDNGVKTNAKKFNDENEKRAKLQTKLNKLNDELVDIQRNDNGLNEMINGTNPESARIRELIKEIEKVNKATEKKLHYRLQLQHMHARLKTNSVTLDAHLNAMEDTHAGAVKELLHCENLMREVEADRTKAVRDYETNLASVTIEREDRDRILKSKKNEEKNAKKMEAWRKKTEIKQIELAQKQRGDMNEEAEDELRMTHRRKEAQKEYNAQRNGEALAMMLELERGFDEVNKATGVSNLAEMVNKFANHQKHKDNLTQENKAAGERLQAVKKAFQEATEKFNEIKEVGFGDTEMDREVRNAVEEKVLLEKTEGKVVRATFERLKKVLVDLRQGGMGLYQRLVPYHHDMGLGELPELDHRANISAIDAALDTVKMLNVTEAVLMKMSDHLSTEGSPSKFSMAEGEESTEEKFEDEKDSNSKSDNIPNSGLGSLNCRIKPGVRGDEKVGANEKDDEEWDDDFDELANDEEEDTGGINSKFVPTRLKVKKSSATLAGDSRRAAEAEAKRKKFQEMVDAADAKERADLTGTTANLKKQAVANDRLSQHHHPMGLPKSLKVRDDPMTKAQVFMTEMPHLE</sequence>
<dbReference type="PANTHER" id="PTHR46518">
    <property type="entry name" value="COILED-COIL DOMAIN-CONTAINING PROTEIN 151"/>
    <property type="match status" value="1"/>
</dbReference>
<evidence type="ECO:0000256" key="2">
    <source>
        <dbReference type="SAM" id="MobiDB-lite"/>
    </source>
</evidence>
<feature type="compositionally biased region" description="Basic and acidic residues" evidence="2">
    <location>
        <begin position="494"/>
        <end position="505"/>
    </location>
</feature>
<organism evidence="3 4">
    <name type="scientific">Triparma columacea</name>
    <dbReference type="NCBI Taxonomy" id="722753"/>
    <lineage>
        <taxon>Eukaryota</taxon>
        <taxon>Sar</taxon>
        <taxon>Stramenopiles</taxon>
        <taxon>Ochrophyta</taxon>
        <taxon>Bolidophyceae</taxon>
        <taxon>Parmales</taxon>
        <taxon>Triparmaceae</taxon>
        <taxon>Triparma</taxon>
    </lineage>
</organism>
<dbReference type="OrthoDB" id="71318at2759"/>
<dbReference type="PANTHER" id="PTHR46518:SF1">
    <property type="entry name" value="OUTER DYNEIN ARM-DOCKING COMPLEX SUBUNIT 3"/>
    <property type="match status" value="1"/>
</dbReference>
<reference evidence="4" key="1">
    <citation type="journal article" date="2023" name="Commun. Biol.">
        <title>Genome analysis of Parmales, the sister group of diatoms, reveals the evolutionary specialization of diatoms from phago-mixotrophs to photoautotrophs.</title>
        <authorList>
            <person name="Ban H."/>
            <person name="Sato S."/>
            <person name="Yoshikawa S."/>
            <person name="Yamada K."/>
            <person name="Nakamura Y."/>
            <person name="Ichinomiya M."/>
            <person name="Sato N."/>
            <person name="Blanc-Mathieu R."/>
            <person name="Endo H."/>
            <person name="Kuwata A."/>
            <person name="Ogata H."/>
        </authorList>
    </citation>
    <scope>NUCLEOTIDE SEQUENCE [LARGE SCALE GENOMIC DNA]</scope>
</reference>
<dbReference type="InterPro" id="IPR033192">
    <property type="entry name" value="ODAD3"/>
</dbReference>
<feature type="region of interest" description="Disordered" evidence="2">
    <location>
        <begin position="1"/>
        <end position="27"/>
    </location>
</feature>
<dbReference type="GO" id="GO:0036064">
    <property type="term" value="C:ciliary basal body"/>
    <property type="evidence" value="ECO:0007669"/>
    <property type="project" value="TreeGrafter"/>
</dbReference>
<dbReference type="AlphaFoldDB" id="A0A9W7GGF2"/>
<feature type="region of interest" description="Disordered" evidence="2">
    <location>
        <begin position="473"/>
        <end position="543"/>
    </location>
</feature>
<name>A0A9W7GGF2_9STRA</name>
<dbReference type="Proteomes" id="UP001165065">
    <property type="component" value="Unassembled WGS sequence"/>
</dbReference>
<dbReference type="GO" id="GO:0003341">
    <property type="term" value="P:cilium movement"/>
    <property type="evidence" value="ECO:0007669"/>
    <property type="project" value="InterPro"/>
</dbReference>
<dbReference type="EMBL" id="BRYA01000220">
    <property type="protein sequence ID" value="GMI44555.1"/>
    <property type="molecule type" value="Genomic_DNA"/>
</dbReference>
<dbReference type="GO" id="GO:0036158">
    <property type="term" value="P:outer dynein arm assembly"/>
    <property type="evidence" value="ECO:0007669"/>
    <property type="project" value="InterPro"/>
</dbReference>
<feature type="region of interest" description="Disordered" evidence="2">
    <location>
        <begin position="624"/>
        <end position="645"/>
    </location>
</feature>
<evidence type="ECO:0000313" key="4">
    <source>
        <dbReference type="Proteomes" id="UP001165065"/>
    </source>
</evidence>
<dbReference type="GO" id="GO:0035253">
    <property type="term" value="C:ciliary rootlet"/>
    <property type="evidence" value="ECO:0007669"/>
    <property type="project" value="TreeGrafter"/>
</dbReference>